<proteinExistence type="predicted"/>
<feature type="compositionally biased region" description="Polar residues" evidence="1">
    <location>
        <begin position="37"/>
        <end position="49"/>
    </location>
</feature>
<evidence type="ECO:0000313" key="2">
    <source>
        <dbReference type="EMBL" id="PSJ81246.1"/>
    </source>
</evidence>
<feature type="compositionally biased region" description="Basic and acidic residues" evidence="1">
    <location>
        <begin position="54"/>
        <end position="70"/>
    </location>
</feature>
<feature type="region of interest" description="Disordered" evidence="1">
    <location>
        <begin position="21"/>
        <end position="70"/>
    </location>
</feature>
<organism evidence="2 3">
    <name type="scientific">Neisseria iguanae</name>
    <dbReference type="NCBI Taxonomy" id="90242"/>
    <lineage>
        <taxon>Bacteria</taxon>
        <taxon>Pseudomonadati</taxon>
        <taxon>Pseudomonadota</taxon>
        <taxon>Betaproteobacteria</taxon>
        <taxon>Neisseriales</taxon>
        <taxon>Neisseriaceae</taxon>
        <taxon>Neisseria</taxon>
    </lineage>
</organism>
<dbReference type="RefSeq" id="WP_106740104.1">
    <property type="nucleotide sequence ID" value="NZ_PXYY01000005.1"/>
</dbReference>
<accession>A0A2P7U2R0</accession>
<protein>
    <submittedName>
        <fullName evidence="2">Uncharacterized protein</fullName>
    </submittedName>
</protein>
<evidence type="ECO:0000313" key="3">
    <source>
        <dbReference type="Proteomes" id="UP000241868"/>
    </source>
</evidence>
<keyword evidence="3" id="KW-1185">Reference proteome</keyword>
<dbReference type="EMBL" id="PXYY01000005">
    <property type="protein sequence ID" value="PSJ81246.1"/>
    <property type="molecule type" value="Genomic_DNA"/>
</dbReference>
<reference evidence="2 3" key="1">
    <citation type="submission" date="2018-03" db="EMBL/GenBank/DDBJ databases">
        <title>Neisseria weixii sp. nov., isolated from the intestinal contents of Tibetan Plateau pika (Ochotona curzoniae) in Yushu, Qinghai Province, China.</title>
        <authorList>
            <person name="Gui Z."/>
        </authorList>
    </citation>
    <scope>NUCLEOTIDE SEQUENCE [LARGE SCALE GENOMIC DNA]</scope>
    <source>
        <strain evidence="2 3">ATCC 51483</strain>
    </source>
</reference>
<evidence type="ECO:0000256" key="1">
    <source>
        <dbReference type="SAM" id="MobiDB-lite"/>
    </source>
</evidence>
<gene>
    <name evidence="2" type="ORF">C7N83_01490</name>
</gene>
<dbReference type="AlphaFoldDB" id="A0A2P7U2R0"/>
<dbReference type="Proteomes" id="UP000241868">
    <property type="component" value="Unassembled WGS sequence"/>
</dbReference>
<name>A0A2P7U2R0_9NEIS</name>
<comment type="caution">
    <text evidence="2">The sequence shown here is derived from an EMBL/GenBank/DDBJ whole genome shotgun (WGS) entry which is preliminary data.</text>
</comment>
<sequence length="70" mass="7969">MDTLQGLEGDTRTDALRNYYEHTAKKMKGSKLPQPIQIPSPTQAPSAQKMTVEPQHRPEHSQEQEPEISR</sequence>